<dbReference type="Gene3D" id="3.40.50.1820">
    <property type="entry name" value="alpha/beta hydrolase"/>
    <property type="match status" value="2"/>
</dbReference>
<dbReference type="PIRSF" id="PIRSF029063">
    <property type="entry name" value="IV_sec_VirJ"/>
    <property type="match status" value="1"/>
</dbReference>
<keyword evidence="3" id="KW-1185">Reference proteome</keyword>
<dbReference type="OrthoDB" id="9807916at2"/>
<dbReference type="Pfam" id="PF06057">
    <property type="entry name" value="VirJ"/>
    <property type="match status" value="1"/>
</dbReference>
<feature type="domain" description="Bacterial virulence" evidence="1">
    <location>
        <begin position="261"/>
        <end position="450"/>
    </location>
</feature>
<protein>
    <submittedName>
        <fullName evidence="2">Virulence factor family protein</fullName>
    </submittedName>
</protein>
<dbReference type="InterPro" id="IPR029058">
    <property type="entry name" value="AB_hydrolase_fold"/>
</dbReference>
<proteinExistence type="predicted"/>
<dbReference type="EMBL" id="VDMN01000001">
    <property type="protein sequence ID" value="TNM65802.1"/>
    <property type="molecule type" value="Genomic_DNA"/>
</dbReference>
<dbReference type="InterPro" id="IPR010333">
    <property type="entry name" value="VirJ"/>
</dbReference>
<sequence length="455" mass="48888">MRALPVIVAAITLVAGIAELYRSYFAQNEIVSLPTSRISDPQVKEKGIIVLLSDGDGWGAQEDSMSDALTADGAVVVGVDLPDYYAELGEEKRDCLYLVSDIEELSRQIHRNREMTTYRPPMVAGIGAGGSLALAIAAQTPFSTIGATLAVDPEPSIPLSKILCTPAPKISVDGGMSYGLTEGALPNAVDVVFTPEAGEGGRDHVDDLKRSHPGIEVTAQDEVSEDALLTVSRSMLTAAATNGSPLDLPIVPIESAPTRNTMAIIYSGDGGWRDIDQKLGAHLQDEGIPVVGVDALRYFWNEKTPEQTAADLSRIIATYRERWKVENVVLIGYSFGANILPATYRRLPESDRQAVRLVSLLALSHQADFEIAVTGWLGYTGAGKHGDPVDDLSGVEPNKIQCIHGVEEEDSACPAVEEIAGTDVQSRKGGHHFDGDYEALTRLIVDRLDRLSPMM</sequence>
<reference evidence="2 3" key="1">
    <citation type="submission" date="2019-06" db="EMBL/GenBank/DDBJ databases">
        <title>The draft genome of Rhizobium smilacinae PTYR-5.</title>
        <authorList>
            <person name="Liu L."/>
            <person name="Li L."/>
            <person name="Zhang X."/>
        </authorList>
    </citation>
    <scope>NUCLEOTIDE SEQUENCE [LARGE SCALE GENOMIC DNA]</scope>
    <source>
        <strain evidence="2 3">PTYR-5</strain>
    </source>
</reference>
<name>A0A5C4XQX7_9HYPH</name>
<evidence type="ECO:0000313" key="3">
    <source>
        <dbReference type="Proteomes" id="UP000311605"/>
    </source>
</evidence>
<organism evidence="2 3">
    <name type="scientific">Aliirhizobium smilacinae</name>
    <dbReference type="NCBI Taxonomy" id="1395944"/>
    <lineage>
        <taxon>Bacteria</taxon>
        <taxon>Pseudomonadati</taxon>
        <taxon>Pseudomonadota</taxon>
        <taxon>Alphaproteobacteria</taxon>
        <taxon>Hyphomicrobiales</taxon>
        <taxon>Rhizobiaceae</taxon>
        <taxon>Aliirhizobium</taxon>
    </lineage>
</organism>
<evidence type="ECO:0000259" key="1">
    <source>
        <dbReference type="Pfam" id="PF06057"/>
    </source>
</evidence>
<dbReference type="SUPFAM" id="SSF53474">
    <property type="entry name" value="alpha/beta-Hydrolases"/>
    <property type="match status" value="2"/>
</dbReference>
<accession>A0A5C4XQX7</accession>
<dbReference type="Proteomes" id="UP000311605">
    <property type="component" value="Unassembled WGS sequence"/>
</dbReference>
<dbReference type="InterPro" id="IPR011225">
    <property type="entry name" value="IV_sec_VirJ"/>
</dbReference>
<evidence type="ECO:0000313" key="2">
    <source>
        <dbReference type="EMBL" id="TNM65802.1"/>
    </source>
</evidence>
<dbReference type="AlphaFoldDB" id="A0A5C4XQX7"/>
<comment type="caution">
    <text evidence="2">The sequence shown here is derived from an EMBL/GenBank/DDBJ whole genome shotgun (WGS) entry which is preliminary data.</text>
</comment>
<gene>
    <name evidence="2" type="ORF">FHP24_06065</name>
</gene>
<dbReference type="RefSeq" id="WP_139674284.1">
    <property type="nucleotide sequence ID" value="NZ_VDMN01000001.1"/>
</dbReference>